<organism evidence="4 5">
    <name type="scientific">Heterocephalus glaber</name>
    <name type="common">Naked mole rat</name>
    <dbReference type="NCBI Taxonomy" id="10181"/>
    <lineage>
        <taxon>Eukaryota</taxon>
        <taxon>Metazoa</taxon>
        <taxon>Chordata</taxon>
        <taxon>Craniata</taxon>
        <taxon>Vertebrata</taxon>
        <taxon>Euteleostomi</taxon>
        <taxon>Mammalia</taxon>
        <taxon>Eutheria</taxon>
        <taxon>Euarchontoglires</taxon>
        <taxon>Glires</taxon>
        <taxon>Rodentia</taxon>
        <taxon>Hystricomorpha</taxon>
        <taxon>Bathyergidae</taxon>
        <taxon>Heterocephalus</taxon>
    </lineage>
</organism>
<name>A0AAX6QQU1_HETGA</name>
<dbReference type="Proteomes" id="UP000694906">
    <property type="component" value="Unplaced"/>
</dbReference>
<keyword evidence="2" id="KW-0274">FAD</keyword>
<dbReference type="SUPFAM" id="SSF51905">
    <property type="entry name" value="FAD/NAD(P)-binding domain"/>
    <property type="match status" value="1"/>
</dbReference>
<dbReference type="Gene3D" id="3.90.660.10">
    <property type="match status" value="1"/>
</dbReference>
<accession>A0AAX6QQU1</accession>
<dbReference type="Pfam" id="PF01593">
    <property type="entry name" value="Amino_oxidase"/>
    <property type="match status" value="1"/>
</dbReference>
<evidence type="ECO:0000259" key="3">
    <source>
        <dbReference type="Pfam" id="PF01593"/>
    </source>
</evidence>
<dbReference type="SUPFAM" id="SSF54373">
    <property type="entry name" value="FAD-linked reductases, C-terminal domain"/>
    <property type="match status" value="1"/>
</dbReference>
<sequence length="203" mass="22727">MATPAKATLPLCFWLPLSGSREDALHLVQYKSTTKAILACTQHFSEHDGIHSSRSITDWPSHFIYYLKHIFPNGTRGILASYTLDDDTHFSAMDHVWVVDIVLDALAGIHDCSKEELWALCPYSFVKNWGHDPHSMGGFTFFTPFQLVEYAKDLSQPEGWVYFDGEHMALPQGWIDMAIKSSLRAAKSIHSAAGLVEGQEPGM</sequence>
<dbReference type="InterPro" id="IPR002937">
    <property type="entry name" value="Amino_oxidase"/>
</dbReference>
<evidence type="ECO:0000313" key="4">
    <source>
        <dbReference type="Proteomes" id="UP000694906"/>
    </source>
</evidence>
<evidence type="ECO:0000256" key="2">
    <source>
        <dbReference type="ARBA" id="ARBA00022827"/>
    </source>
</evidence>
<protein>
    <submittedName>
        <fullName evidence="5">L-amino-acid oxidase-like</fullName>
    </submittedName>
</protein>
<dbReference type="GO" id="GO:0016491">
    <property type="term" value="F:oxidoreductase activity"/>
    <property type="evidence" value="ECO:0007669"/>
    <property type="project" value="InterPro"/>
</dbReference>
<gene>
    <name evidence="5" type="primary">LOC106008335</name>
</gene>
<dbReference type="AlphaFoldDB" id="A0AAX6QQU1"/>
<keyword evidence="1" id="KW-0285">Flavoprotein</keyword>
<reference evidence="5" key="1">
    <citation type="submission" date="2025-08" db="UniProtKB">
        <authorList>
            <consortium name="RefSeq"/>
        </authorList>
    </citation>
    <scope>IDENTIFICATION</scope>
</reference>
<evidence type="ECO:0000256" key="1">
    <source>
        <dbReference type="ARBA" id="ARBA00022630"/>
    </source>
</evidence>
<proteinExistence type="predicted"/>
<dbReference type="InterPro" id="IPR036188">
    <property type="entry name" value="FAD/NAD-bd_sf"/>
</dbReference>
<dbReference type="RefSeq" id="XP_012923325.1">
    <property type="nucleotide sequence ID" value="XM_013067871.1"/>
</dbReference>
<dbReference type="KEGG" id="hgl:106008335"/>
<keyword evidence="4" id="KW-1185">Reference proteome</keyword>
<dbReference type="Gene3D" id="1.10.10.1620">
    <property type="match status" value="1"/>
</dbReference>
<feature type="domain" description="Amine oxidase" evidence="3">
    <location>
        <begin position="16"/>
        <end position="189"/>
    </location>
</feature>
<evidence type="ECO:0000313" key="5">
    <source>
        <dbReference type="RefSeq" id="XP_012923325.1"/>
    </source>
</evidence>
<dbReference type="GeneID" id="106008335"/>